<keyword evidence="1" id="KW-0732">Signal</keyword>
<dbReference type="InterPro" id="IPR003598">
    <property type="entry name" value="Ig_sub2"/>
</dbReference>
<feature type="domain" description="Ig-like" evidence="3">
    <location>
        <begin position="328"/>
        <end position="411"/>
    </location>
</feature>
<dbReference type="InterPro" id="IPR003599">
    <property type="entry name" value="Ig_sub"/>
</dbReference>
<dbReference type="PROSITE" id="PS50835">
    <property type="entry name" value="IG_LIKE"/>
    <property type="match status" value="5"/>
</dbReference>
<dbReference type="Proteomes" id="UP001558613">
    <property type="component" value="Unassembled WGS sequence"/>
</dbReference>
<feature type="domain" description="Ig-like" evidence="3">
    <location>
        <begin position="148"/>
        <end position="216"/>
    </location>
</feature>
<feature type="domain" description="Ig-like" evidence="3">
    <location>
        <begin position="58"/>
        <end position="141"/>
    </location>
</feature>
<evidence type="ECO:0000313" key="4">
    <source>
        <dbReference type="EMBL" id="KAL1272170.1"/>
    </source>
</evidence>
<dbReference type="Gene3D" id="2.60.40.10">
    <property type="entry name" value="Immunoglobulins"/>
    <property type="match status" value="7"/>
</dbReference>
<keyword evidence="2" id="KW-1015">Disulfide bond</keyword>
<dbReference type="SMART" id="SM00409">
    <property type="entry name" value="IG"/>
    <property type="match status" value="6"/>
</dbReference>
<proteinExistence type="predicted"/>
<dbReference type="InterPro" id="IPR050488">
    <property type="entry name" value="Ig_Fc_receptor"/>
</dbReference>
<dbReference type="SMART" id="SM00408">
    <property type="entry name" value="IGc2"/>
    <property type="match status" value="5"/>
</dbReference>
<sequence>MNREIERPKPVVSVQPDENVFIGEKVTLICHIQETGDWQYNWNSDKITRFTLKISERPKPVVSVQPDENVFIEEKVTLICHIQETGDWQYNWYKDRNHNDILSQGQEYAIPSVDKSHGGVYHCKGTQSKSPEYSQESDGVTLKISERPKPVVSVQPDENVFIGEKVTLICHIQETGDWQYNWYKDRNHNDILSQGQEYAIPSVDKSHGGVYRCNTTIFTIVDRFSKACRLLPLPKLPAHGPSDIKLTKQINIVVLVPLSPQAVGDRRLAYSWYKGKNLNDILKRGQEYAIPSVDKSHGGVYRCKGTQSKSPEYSQKSDGVTLKISERPKPVVRVQPNENVFIGEKVTLICRIQETGDWQYSWYKGTNLNDILKRGQEYAIPSVDKSHGGVYRCKGTQSKSPQYSQKSDGVTLKISERPKPVVRVQPDENVFIGEKVTLICCIQETGDWQYSWYKGKNLNDILKRGQEYAIPSVDKSHGGVYHCKGTQSKSPEYSQKSDGVTLKISERPKPVVRVQLDENLFVGEKVTLICRIQETGDWQYSWYKGKDLNDILKRGQEYAIPSVDKSHGGVYRCKGTQSKSPEYSQESDGVTLTSESVRTIIFHSPFTERETAELNFDETDLPSRVSSTPVLTAI</sequence>
<dbReference type="PANTHER" id="PTHR11481:SF64">
    <property type="entry name" value="FC RECEPTOR-LIKE PROTEIN 4"/>
    <property type="match status" value="1"/>
</dbReference>
<evidence type="ECO:0000256" key="1">
    <source>
        <dbReference type="ARBA" id="ARBA00022729"/>
    </source>
</evidence>
<dbReference type="PANTHER" id="PTHR11481">
    <property type="entry name" value="IMMUNOGLOBULIN FC RECEPTOR"/>
    <property type="match status" value="1"/>
</dbReference>
<dbReference type="SUPFAM" id="SSF48726">
    <property type="entry name" value="Immunoglobulin"/>
    <property type="match status" value="7"/>
</dbReference>
<dbReference type="InterPro" id="IPR036179">
    <property type="entry name" value="Ig-like_dom_sf"/>
</dbReference>
<keyword evidence="5" id="KW-1185">Reference proteome</keyword>
<feature type="domain" description="Ig-like" evidence="3">
    <location>
        <begin position="418"/>
        <end position="494"/>
    </location>
</feature>
<dbReference type="InterPro" id="IPR013783">
    <property type="entry name" value="Ig-like_fold"/>
</dbReference>
<evidence type="ECO:0000259" key="3">
    <source>
        <dbReference type="PROSITE" id="PS50835"/>
    </source>
</evidence>
<organism evidence="4 5">
    <name type="scientific">Cirrhinus molitorella</name>
    <name type="common">mud carp</name>
    <dbReference type="NCBI Taxonomy" id="172907"/>
    <lineage>
        <taxon>Eukaryota</taxon>
        <taxon>Metazoa</taxon>
        <taxon>Chordata</taxon>
        <taxon>Craniata</taxon>
        <taxon>Vertebrata</taxon>
        <taxon>Euteleostomi</taxon>
        <taxon>Actinopterygii</taxon>
        <taxon>Neopterygii</taxon>
        <taxon>Teleostei</taxon>
        <taxon>Ostariophysi</taxon>
        <taxon>Cypriniformes</taxon>
        <taxon>Cyprinidae</taxon>
        <taxon>Labeoninae</taxon>
        <taxon>Labeonini</taxon>
        <taxon>Cirrhinus</taxon>
    </lineage>
</organism>
<gene>
    <name evidence="4" type="ORF">QQF64_031186</name>
</gene>
<dbReference type="EMBL" id="JAYMGO010000007">
    <property type="protein sequence ID" value="KAL1272170.1"/>
    <property type="molecule type" value="Genomic_DNA"/>
</dbReference>
<evidence type="ECO:0000256" key="2">
    <source>
        <dbReference type="ARBA" id="ARBA00023157"/>
    </source>
</evidence>
<dbReference type="InterPro" id="IPR007110">
    <property type="entry name" value="Ig-like_dom"/>
</dbReference>
<dbReference type="Pfam" id="PF13895">
    <property type="entry name" value="Ig_2"/>
    <property type="match status" value="5"/>
</dbReference>
<protein>
    <recommendedName>
        <fullName evidence="3">Ig-like domain-containing protein</fullName>
    </recommendedName>
</protein>
<name>A0ABR3N5X0_9TELE</name>
<comment type="caution">
    <text evidence="4">The sequence shown here is derived from an EMBL/GenBank/DDBJ whole genome shotgun (WGS) entry which is preliminary data.</text>
</comment>
<evidence type="ECO:0000313" key="5">
    <source>
        <dbReference type="Proteomes" id="UP001558613"/>
    </source>
</evidence>
<accession>A0ABR3N5X0</accession>
<feature type="domain" description="Ig-like" evidence="3">
    <location>
        <begin position="508"/>
        <end position="591"/>
    </location>
</feature>
<reference evidence="4 5" key="1">
    <citation type="submission" date="2023-09" db="EMBL/GenBank/DDBJ databases">
        <authorList>
            <person name="Wang M."/>
        </authorList>
    </citation>
    <scope>NUCLEOTIDE SEQUENCE [LARGE SCALE GENOMIC DNA]</scope>
    <source>
        <strain evidence="4">GT-2023</strain>
        <tissue evidence="4">Liver</tissue>
    </source>
</reference>